<gene>
    <name evidence="3" type="ORF">RSE6_07163</name>
</gene>
<dbReference type="Proteomes" id="UP000177625">
    <property type="component" value="Unassembled WGS sequence"/>
</dbReference>
<dbReference type="Gene3D" id="4.10.240.10">
    <property type="entry name" value="Zn(2)-C6 fungal-type DNA-binding domain"/>
    <property type="match status" value="1"/>
</dbReference>
<name>A0A1E1MC57_RHYSE</name>
<dbReference type="SUPFAM" id="SSF57701">
    <property type="entry name" value="Zn2/Cys6 DNA-binding domain"/>
    <property type="match status" value="1"/>
</dbReference>
<dbReference type="PANTHER" id="PTHR47657">
    <property type="entry name" value="STEROL REGULATORY ELEMENT-BINDING PROTEIN ECM22"/>
    <property type="match status" value="1"/>
</dbReference>
<evidence type="ECO:0000256" key="1">
    <source>
        <dbReference type="ARBA" id="ARBA00023242"/>
    </source>
</evidence>
<dbReference type="PANTHER" id="PTHR47657:SF14">
    <property type="entry name" value="ZN(2)-C6 FUNGAL-TYPE DOMAIN-CONTAINING PROTEIN"/>
    <property type="match status" value="1"/>
</dbReference>
<dbReference type="InterPro" id="IPR052400">
    <property type="entry name" value="Zn2-C6_fungal_TF"/>
</dbReference>
<dbReference type="GO" id="GO:0000981">
    <property type="term" value="F:DNA-binding transcription factor activity, RNA polymerase II-specific"/>
    <property type="evidence" value="ECO:0007669"/>
    <property type="project" value="InterPro"/>
</dbReference>
<keyword evidence="1" id="KW-0539">Nucleus</keyword>
<organism evidence="3 4">
    <name type="scientific">Rhynchosporium secalis</name>
    <name type="common">Barley scald fungus</name>
    <dbReference type="NCBI Taxonomy" id="38038"/>
    <lineage>
        <taxon>Eukaryota</taxon>
        <taxon>Fungi</taxon>
        <taxon>Dikarya</taxon>
        <taxon>Ascomycota</taxon>
        <taxon>Pezizomycotina</taxon>
        <taxon>Leotiomycetes</taxon>
        <taxon>Helotiales</taxon>
        <taxon>Ploettnerulaceae</taxon>
        <taxon>Rhynchosporium</taxon>
    </lineage>
</organism>
<evidence type="ECO:0000313" key="4">
    <source>
        <dbReference type="Proteomes" id="UP000177625"/>
    </source>
</evidence>
<dbReference type="EMBL" id="FJVC01000257">
    <property type="protein sequence ID" value="CZT46691.1"/>
    <property type="molecule type" value="Genomic_DNA"/>
</dbReference>
<keyword evidence="4" id="KW-1185">Reference proteome</keyword>
<dbReference type="CDD" id="cd00067">
    <property type="entry name" value="GAL4"/>
    <property type="match status" value="1"/>
</dbReference>
<dbReference type="AlphaFoldDB" id="A0A1E1MC57"/>
<evidence type="ECO:0000259" key="2">
    <source>
        <dbReference type="SMART" id="SM00066"/>
    </source>
</evidence>
<evidence type="ECO:0000313" key="3">
    <source>
        <dbReference type="EMBL" id="CZT46691.1"/>
    </source>
</evidence>
<accession>A0A1E1MC57</accession>
<dbReference type="InterPro" id="IPR036864">
    <property type="entry name" value="Zn2-C6_fun-type_DNA-bd_sf"/>
</dbReference>
<sequence>MAQLQTPMHPPCMSSSESFHKTELDARFVGWTPGPEKEVLNTAPRLHQKKSRTGCQQYRARRVKCNKIHPMCGSCVRHKTQQQNGCGIAIPHLAFKQNSLLYSIYALHLVKLEPNNPEHVATYQRYLSHTLREHRDEVNSLNRSNADAACITLFYLHMSRTTGLGPNIEAWNIFNTNNSIMCSMIPSAPGMNPGGWLREEAVCTHPSKSQEFSHLLRRTASDILSEPWLDPIRHRGGRSSSIDLAPPSSLPYDGAE</sequence>
<reference evidence="4" key="1">
    <citation type="submission" date="2016-03" db="EMBL/GenBank/DDBJ databases">
        <authorList>
            <person name="Guldener U."/>
        </authorList>
    </citation>
    <scope>NUCLEOTIDE SEQUENCE [LARGE SCALE GENOMIC DNA]</scope>
</reference>
<dbReference type="GO" id="GO:0008270">
    <property type="term" value="F:zinc ion binding"/>
    <property type="evidence" value="ECO:0007669"/>
    <property type="project" value="InterPro"/>
</dbReference>
<dbReference type="SMART" id="SM00066">
    <property type="entry name" value="GAL4"/>
    <property type="match status" value="1"/>
</dbReference>
<protein>
    <recommendedName>
        <fullName evidence="2">Zn(2)-C6 fungal-type domain-containing protein</fullName>
    </recommendedName>
</protein>
<dbReference type="InterPro" id="IPR001138">
    <property type="entry name" value="Zn2Cys6_DnaBD"/>
</dbReference>
<proteinExistence type="predicted"/>
<feature type="domain" description="Zn(2)-C6 fungal-type" evidence="2">
    <location>
        <begin position="49"/>
        <end position="97"/>
    </location>
</feature>